<dbReference type="PANTHER" id="PTHR35586:SF1">
    <property type="entry name" value="SLL1691 PROTEIN"/>
    <property type="match status" value="1"/>
</dbReference>
<accession>A0AAF0AJU2</accession>
<evidence type="ECO:0008006" key="3">
    <source>
        <dbReference type="Google" id="ProtNLM"/>
    </source>
</evidence>
<dbReference type="Proteomes" id="UP001212189">
    <property type="component" value="Chromosome"/>
</dbReference>
<gene>
    <name evidence="1" type="ORF">O6P33_10195</name>
</gene>
<evidence type="ECO:0000313" key="1">
    <source>
        <dbReference type="EMBL" id="WBE24731.1"/>
    </source>
</evidence>
<name>A0AAF0AJU2_9GAMM</name>
<dbReference type="EMBL" id="CP114976">
    <property type="protein sequence ID" value="WBE24731.1"/>
    <property type="molecule type" value="Genomic_DNA"/>
</dbReference>
<organism evidence="1 2">
    <name type="scientific">Denitrificimonas caeni</name>
    <dbReference type="NCBI Taxonomy" id="521720"/>
    <lineage>
        <taxon>Bacteria</taxon>
        <taxon>Pseudomonadati</taxon>
        <taxon>Pseudomonadota</taxon>
        <taxon>Gammaproteobacteria</taxon>
        <taxon>Pseudomonadales</taxon>
        <taxon>Pseudomonadaceae</taxon>
        <taxon>Denitrificimonas</taxon>
    </lineage>
</organism>
<proteinExistence type="predicted"/>
<evidence type="ECO:0000313" key="2">
    <source>
        <dbReference type="Proteomes" id="UP001212189"/>
    </source>
</evidence>
<keyword evidence="2" id="KW-1185">Reference proteome</keyword>
<dbReference type="PANTHER" id="PTHR35586">
    <property type="entry name" value="SLL1691 PROTEIN"/>
    <property type="match status" value="1"/>
</dbReference>
<sequence>MRRSKHGQSAPEDHDSPWKGALEVFFQPFMNFLYPQVAELIDWQQPVEFLDKELQKITRKAKNSRRYADKLVKVRFLNGSEQWILIHIEVQGAPETDFAERMFIYYYRIRDRYEKPVISLAVLTDTQPSFRPKHYSDTIAGCSIRFEFATVKLLDWQDKTEELLQHDNPFGLLIAAQLTAKLIKDGKSRVDNLIGYYRLAAQKKLPREHITQLVVFLEWIVALPADLTPYYNEQLEHLEEDNKMTYISIIERQGIQKGLEQGIEKGLEKGVEQGIGQGRISTLQNTLQKLLQLKFGEPAAEYEQRLLQAEEAELTLWTERVLFAETIEAVFAE</sequence>
<dbReference type="AlphaFoldDB" id="A0AAF0AJU2"/>
<dbReference type="KEGG" id="dce:O6P33_10195"/>
<protein>
    <recommendedName>
        <fullName evidence="3">DUF4351 domain-containing protein</fullName>
    </recommendedName>
</protein>
<dbReference type="RefSeq" id="WP_269817675.1">
    <property type="nucleotide sequence ID" value="NZ_CP114976.1"/>
</dbReference>
<reference evidence="1 2" key="1">
    <citation type="submission" date="2022-12" db="EMBL/GenBank/DDBJ databases">
        <title>Coexistence and Characterization of a Novel Tigecycline Resistance gene tet(X) variant and blaNDM-1 in a Pseudomonas caeni Isolate of Chicken Origin.</title>
        <authorList>
            <person name="Lu X."/>
            <person name="Zhang L."/>
            <person name="Li R."/>
            <person name="Wang Z."/>
        </authorList>
    </citation>
    <scope>NUCLEOTIDE SEQUENCE [LARGE SCALE GENOMIC DNA]</scope>
    <source>
        <strain evidence="1 2">CE14</strain>
    </source>
</reference>